<dbReference type="PANTHER" id="PTHR30352">
    <property type="entry name" value="PYRUVATE FORMATE-LYASE-ACTIVATING ENZYME"/>
    <property type="match status" value="1"/>
</dbReference>
<evidence type="ECO:0000256" key="8">
    <source>
        <dbReference type="ARBA" id="ARBA00023002"/>
    </source>
</evidence>
<evidence type="ECO:0000313" key="13">
    <source>
        <dbReference type="EMBL" id="ANM46496.1"/>
    </source>
</evidence>
<dbReference type="InterPro" id="IPR012837">
    <property type="entry name" value="NrdG"/>
</dbReference>
<keyword evidence="8 13" id="KW-0560">Oxidoreductase</keyword>
<evidence type="ECO:0000256" key="4">
    <source>
        <dbReference type="ARBA" id="ARBA00014281"/>
    </source>
</evidence>
<dbReference type="SFLD" id="SFLDG01066">
    <property type="entry name" value="organic_radical-activating_enz"/>
    <property type="match status" value="1"/>
</dbReference>
<keyword evidence="9" id="KW-0408">Iron</keyword>
<comment type="similarity">
    <text evidence="3">Belongs to the organic radical-activating enzymes family.</text>
</comment>
<dbReference type="CDD" id="cd01335">
    <property type="entry name" value="Radical_SAM"/>
    <property type="match status" value="1"/>
</dbReference>
<dbReference type="InterPro" id="IPR058240">
    <property type="entry name" value="rSAM_sf"/>
</dbReference>
<dbReference type="GO" id="GO:0051539">
    <property type="term" value="F:4 iron, 4 sulfur cluster binding"/>
    <property type="evidence" value="ECO:0007669"/>
    <property type="project" value="UniProtKB-KW"/>
</dbReference>
<keyword evidence="5" id="KW-0004">4Fe-4S</keyword>
<dbReference type="NCBIfam" id="TIGR02491">
    <property type="entry name" value="NrdG"/>
    <property type="match status" value="1"/>
</dbReference>
<dbReference type="EMBL" id="KX078569">
    <property type="protein sequence ID" value="ANM46496.1"/>
    <property type="molecule type" value="Genomic_DNA"/>
</dbReference>
<dbReference type="GeneID" id="29059427"/>
<keyword evidence="6" id="KW-0949">S-adenosyl-L-methionine</keyword>
<evidence type="ECO:0000313" key="14">
    <source>
        <dbReference type="Proteomes" id="UP000203816"/>
    </source>
</evidence>
<organism evidence="13 14">
    <name type="scientific">Morganella phage vB_MmoM_MP1</name>
    <dbReference type="NCBI Taxonomy" id="1852628"/>
    <lineage>
        <taxon>Viruses</taxon>
        <taxon>Duplodnaviria</taxon>
        <taxon>Heunggongvirae</taxon>
        <taxon>Uroviricota</taxon>
        <taxon>Caudoviricetes</taxon>
        <taxon>Pantevenvirales</taxon>
        <taxon>Straboviridae</taxon>
        <taxon>Gualtarvirus</taxon>
        <taxon>Gualtarvirus mp1</taxon>
    </lineage>
</organism>
<dbReference type="Proteomes" id="UP000203816">
    <property type="component" value="Segment"/>
</dbReference>
<dbReference type="SFLD" id="SFLDF00299">
    <property type="entry name" value="anaerobic_ribonucleoside-triph"/>
    <property type="match status" value="1"/>
</dbReference>
<dbReference type="InterPro" id="IPR007197">
    <property type="entry name" value="rSAM"/>
</dbReference>
<reference evidence="13 14" key="1">
    <citation type="submission" date="2016-04" db="EMBL/GenBank/DDBJ databases">
        <title>Comparative genomics of Morganella phages MP1 and MP2 define new clades among the T4 and T7-like Viruses.</title>
        <authorList>
            <person name="Pinto G."/>
            <person name="Oliveira A."/>
            <person name="Malgorzata L."/>
            <person name="Kropinski A."/>
            <person name="Azeredo J."/>
        </authorList>
    </citation>
    <scope>NUCLEOTIDE SEQUENCE [LARGE SCALE GENOMIC DNA]</scope>
</reference>
<dbReference type="InterPro" id="IPR034457">
    <property type="entry name" value="Organic_radical-activating"/>
</dbReference>
<dbReference type="SFLD" id="SFLDS00029">
    <property type="entry name" value="Radical_SAM"/>
    <property type="match status" value="1"/>
</dbReference>
<keyword evidence="10" id="KW-0411">Iron-sulfur</keyword>
<dbReference type="PANTHER" id="PTHR30352:SF2">
    <property type="entry name" value="ANAEROBIC RIBONUCLEOSIDE-TRIPHOSPHATE REDUCTASE-ACTIVATING PROTEIN"/>
    <property type="match status" value="1"/>
</dbReference>
<gene>
    <name evidence="13" type="ORF">MP1_gp0058</name>
</gene>
<evidence type="ECO:0000256" key="9">
    <source>
        <dbReference type="ARBA" id="ARBA00023004"/>
    </source>
</evidence>
<protein>
    <recommendedName>
        <fullName evidence="4">Anaerobic ribonucleoside-triphosphate reductase-activating protein</fullName>
    </recommendedName>
    <alternativeName>
        <fullName evidence="11">Class III anaerobic ribonucleotide reductase small component</fullName>
    </alternativeName>
</protein>
<evidence type="ECO:0000256" key="6">
    <source>
        <dbReference type="ARBA" id="ARBA00022691"/>
    </source>
</evidence>
<dbReference type="OrthoDB" id="10167at10239"/>
<dbReference type="Pfam" id="PF13353">
    <property type="entry name" value="Fer4_12"/>
    <property type="match status" value="1"/>
</dbReference>
<evidence type="ECO:0000256" key="1">
    <source>
        <dbReference type="ARBA" id="ARBA00001966"/>
    </source>
</evidence>
<accession>A0A192YCA4</accession>
<evidence type="ECO:0000256" key="12">
    <source>
        <dbReference type="ARBA" id="ARBA00047365"/>
    </source>
</evidence>
<evidence type="ECO:0000256" key="5">
    <source>
        <dbReference type="ARBA" id="ARBA00022485"/>
    </source>
</evidence>
<dbReference type="KEGG" id="vg:29059427"/>
<dbReference type="SUPFAM" id="SSF102114">
    <property type="entry name" value="Radical SAM enzymes"/>
    <property type="match status" value="1"/>
</dbReference>
<evidence type="ECO:0000256" key="2">
    <source>
        <dbReference type="ARBA" id="ARBA00003852"/>
    </source>
</evidence>
<dbReference type="PIRSF" id="PIRSF000368">
    <property type="entry name" value="NrdG"/>
    <property type="match status" value="1"/>
</dbReference>
<proteinExistence type="inferred from homology"/>
<evidence type="ECO:0000256" key="10">
    <source>
        <dbReference type="ARBA" id="ARBA00023014"/>
    </source>
</evidence>
<sequence length="161" mass="18736">MNYAEIYECDSLNGDGFRTVLFVTGCSHKCDGCYNKSTWNPRNGTEFTRDTQRTLFEYVNKPYIKGLTLSGGDPMHPGNAPTILELVKDFKKVFPHKDIWLWTGYRFHEIPEIAKPILCYIDVIVDGKYIKELKTDKKFRGSDNQVIFYKKDGLWLHEDLL</sequence>
<dbReference type="SFLD" id="SFLDG01063">
    <property type="entry name" value="activating_enzymes__group_1"/>
    <property type="match status" value="1"/>
</dbReference>
<dbReference type="GO" id="GO:0046872">
    <property type="term" value="F:metal ion binding"/>
    <property type="evidence" value="ECO:0007669"/>
    <property type="project" value="UniProtKB-KW"/>
</dbReference>
<name>A0A192YCA4_9CAUD</name>
<comment type="catalytic activity">
    <reaction evidence="12">
        <text>glycyl-[protein] + reduced [flavodoxin] + S-adenosyl-L-methionine = glycin-2-yl radical-[protein] + semiquinone [flavodoxin] + 5'-deoxyadenosine + L-methionine + H(+)</text>
        <dbReference type="Rhea" id="RHEA:61976"/>
        <dbReference type="Rhea" id="RHEA-COMP:10622"/>
        <dbReference type="Rhea" id="RHEA-COMP:14480"/>
        <dbReference type="Rhea" id="RHEA-COMP:15993"/>
        <dbReference type="Rhea" id="RHEA-COMP:15994"/>
        <dbReference type="ChEBI" id="CHEBI:15378"/>
        <dbReference type="ChEBI" id="CHEBI:17319"/>
        <dbReference type="ChEBI" id="CHEBI:29947"/>
        <dbReference type="ChEBI" id="CHEBI:32722"/>
        <dbReference type="ChEBI" id="CHEBI:57618"/>
        <dbReference type="ChEBI" id="CHEBI:57844"/>
        <dbReference type="ChEBI" id="CHEBI:59789"/>
        <dbReference type="ChEBI" id="CHEBI:140311"/>
    </reaction>
</comment>
<dbReference type="InterPro" id="IPR013785">
    <property type="entry name" value="Aldolase_TIM"/>
</dbReference>
<evidence type="ECO:0000256" key="11">
    <source>
        <dbReference type="ARBA" id="ARBA00033436"/>
    </source>
</evidence>
<dbReference type="Gene3D" id="3.20.20.70">
    <property type="entry name" value="Aldolase class I"/>
    <property type="match status" value="1"/>
</dbReference>
<dbReference type="InterPro" id="IPR001989">
    <property type="entry name" value="Radical_activat_CS"/>
</dbReference>
<evidence type="ECO:0000256" key="3">
    <source>
        <dbReference type="ARBA" id="ARBA00009777"/>
    </source>
</evidence>
<comment type="cofactor">
    <cofactor evidence="1">
        <name>[4Fe-4S] cluster</name>
        <dbReference type="ChEBI" id="CHEBI:49883"/>
    </cofactor>
</comment>
<keyword evidence="14" id="KW-1185">Reference proteome</keyword>
<dbReference type="PROSITE" id="PS01087">
    <property type="entry name" value="RADICAL_ACTIVATING"/>
    <property type="match status" value="1"/>
</dbReference>
<dbReference type="GO" id="GO:0043365">
    <property type="term" value="F:[formate-C-acetyltransferase]-activating enzyme activity"/>
    <property type="evidence" value="ECO:0007669"/>
    <property type="project" value="InterPro"/>
</dbReference>
<dbReference type="GO" id="GO:0004748">
    <property type="term" value="F:ribonucleoside-diphosphate reductase activity, thioredoxin disulfide as acceptor"/>
    <property type="evidence" value="ECO:0007669"/>
    <property type="project" value="TreeGrafter"/>
</dbReference>
<comment type="function">
    <text evidence="2">Activation of anaerobic ribonucleoside-triphosphate reductase under anaerobic conditions by generation of an organic free radical, using S-adenosylmethionine and reduced flavodoxin as cosubstrates to produce 5'-deoxy-adenosine.</text>
</comment>
<keyword evidence="7" id="KW-0479">Metal-binding</keyword>
<evidence type="ECO:0000256" key="7">
    <source>
        <dbReference type="ARBA" id="ARBA00022723"/>
    </source>
</evidence>
<dbReference type="RefSeq" id="YP_009279915.1">
    <property type="nucleotide sequence ID" value="NC_031020.1"/>
</dbReference>